<dbReference type="SUPFAM" id="SSF88697">
    <property type="entry name" value="PUA domain-like"/>
    <property type="match status" value="1"/>
</dbReference>
<feature type="binding site" evidence="8">
    <location>
        <position position="117"/>
    </location>
    <ligand>
        <name>substrate</name>
    </ligand>
</feature>
<dbReference type="PANTHER" id="PTHR43654">
    <property type="entry name" value="GLUTAMATE 5-KINASE"/>
    <property type="match status" value="1"/>
</dbReference>
<dbReference type="PRINTS" id="PR00474">
    <property type="entry name" value="GLU5KINASE"/>
</dbReference>
<dbReference type="Gene3D" id="3.40.1160.10">
    <property type="entry name" value="Acetylglutamate kinase-like"/>
    <property type="match status" value="1"/>
</dbReference>
<feature type="domain" description="PUA" evidence="9">
    <location>
        <begin position="344"/>
        <end position="421"/>
    </location>
</feature>
<dbReference type="InterPro" id="IPR001048">
    <property type="entry name" value="Asp/Glu/Uridylate_kinase"/>
</dbReference>
<dbReference type="Gene3D" id="2.30.130.10">
    <property type="entry name" value="PUA domain"/>
    <property type="match status" value="1"/>
</dbReference>
<comment type="pathway">
    <text evidence="8">Amino-acid biosynthesis; L-proline biosynthesis; L-glutamate 5-semialdehyde from L-glutamate: step 1/2.</text>
</comment>
<keyword evidence="2 8" id="KW-0028">Amino-acid biosynthesis</keyword>
<dbReference type="EC" id="2.7.2.11" evidence="8"/>
<dbReference type="SMART" id="SM00359">
    <property type="entry name" value="PUA"/>
    <property type="match status" value="1"/>
</dbReference>
<organism evidence="10">
    <name type="scientific">uncultured spirochete</name>
    <dbReference type="NCBI Taxonomy" id="156406"/>
    <lineage>
        <taxon>Bacteria</taxon>
        <taxon>Pseudomonadati</taxon>
        <taxon>Spirochaetota</taxon>
        <taxon>Spirochaetia</taxon>
        <taxon>Spirochaetales</taxon>
        <taxon>environmental samples</taxon>
    </lineage>
</organism>
<dbReference type="GO" id="GO:0055129">
    <property type="term" value="P:L-proline biosynthetic process"/>
    <property type="evidence" value="ECO:0007669"/>
    <property type="project" value="UniProtKB-UniRule"/>
</dbReference>
<proteinExistence type="inferred from homology"/>
<name>A0A3P3XJL5_9SPIR</name>
<dbReference type="EMBL" id="FWDM01000022">
    <property type="protein sequence ID" value="SLM13819.1"/>
    <property type="molecule type" value="Genomic_DNA"/>
</dbReference>
<dbReference type="SUPFAM" id="SSF53633">
    <property type="entry name" value="Carbamate kinase-like"/>
    <property type="match status" value="1"/>
</dbReference>
<dbReference type="Pfam" id="PF01472">
    <property type="entry name" value="PUA"/>
    <property type="match status" value="1"/>
</dbReference>
<dbReference type="InterPro" id="IPR015947">
    <property type="entry name" value="PUA-like_sf"/>
</dbReference>
<dbReference type="PANTHER" id="PTHR43654:SF3">
    <property type="entry name" value="GLUTAMATE 5-KINASE"/>
    <property type="match status" value="1"/>
</dbReference>
<accession>A0A3P3XJL5</accession>
<dbReference type="InterPro" id="IPR036393">
    <property type="entry name" value="AceGlu_kinase-like_sf"/>
</dbReference>
<dbReference type="NCBIfam" id="TIGR01027">
    <property type="entry name" value="proB"/>
    <property type="match status" value="1"/>
</dbReference>
<evidence type="ECO:0000259" key="9">
    <source>
        <dbReference type="SMART" id="SM00359"/>
    </source>
</evidence>
<keyword evidence="3 8" id="KW-0641">Proline biosynthesis</keyword>
<evidence type="ECO:0000313" key="10">
    <source>
        <dbReference type="EMBL" id="SLM13819.1"/>
    </source>
</evidence>
<dbReference type="GO" id="GO:0005829">
    <property type="term" value="C:cytosol"/>
    <property type="evidence" value="ECO:0007669"/>
    <property type="project" value="TreeGrafter"/>
</dbReference>
<dbReference type="PIRSF" id="PIRSF000729">
    <property type="entry name" value="GK"/>
    <property type="match status" value="1"/>
</dbReference>
<feature type="binding site" evidence="8">
    <location>
        <begin position="280"/>
        <end position="286"/>
    </location>
    <ligand>
        <name>ATP</name>
        <dbReference type="ChEBI" id="CHEBI:30616"/>
    </ligand>
</feature>
<feature type="binding site" evidence="8">
    <location>
        <position position="204"/>
    </location>
    <ligand>
        <name>substrate</name>
    </ligand>
</feature>
<feature type="binding site" evidence="8">
    <location>
        <position position="49"/>
    </location>
    <ligand>
        <name>ATP</name>
        <dbReference type="ChEBI" id="CHEBI:30616"/>
    </ligand>
</feature>
<dbReference type="InterPro" id="IPR036974">
    <property type="entry name" value="PUA_sf"/>
</dbReference>
<dbReference type="InterPro" id="IPR002478">
    <property type="entry name" value="PUA"/>
</dbReference>
<dbReference type="AlphaFoldDB" id="A0A3P3XJL5"/>
<comment type="catalytic activity">
    <reaction evidence="8">
        <text>L-glutamate + ATP = L-glutamyl 5-phosphate + ADP</text>
        <dbReference type="Rhea" id="RHEA:14877"/>
        <dbReference type="ChEBI" id="CHEBI:29985"/>
        <dbReference type="ChEBI" id="CHEBI:30616"/>
        <dbReference type="ChEBI" id="CHEBI:58274"/>
        <dbReference type="ChEBI" id="CHEBI:456216"/>
        <dbReference type="EC" id="2.7.2.11"/>
    </reaction>
</comment>
<keyword evidence="5 8" id="KW-0547">Nucleotide-binding</keyword>
<feature type="binding site" evidence="8">
    <location>
        <begin position="238"/>
        <end position="239"/>
    </location>
    <ligand>
        <name>ATP</name>
        <dbReference type="ChEBI" id="CHEBI:30616"/>
    </ligand>
</feature>
<dbReference type="GO" id="GO:0003723">
    <property type="term" value="F:RNA binding"/>
    <property type="evidence" value="ECO:0007669"/>
    <property type="project" value="InterPro"/>
</dbReference>
<dbReference type="CDD" id="cd21157">
    <property type="entry name" value="PUA_G5K"/>
    <property type="match status" value="1"/>
</dbReference>
<dbReference type="InterPro" id="IPR011529">
    <property type="entry name" value="Glu_5kinase"/>
</dbReference>
<gene>
    <name evidence="8 10" type="primary">proB</name>
    <name evidence="10" type="ORF">SPIROBIBN47_290221</name>
</gene>
<sequence>MQLSELAAEAAAKAETAATEVETKATPEATAEAAAARAALAKANRIVVKIGTATITKPASTPARLTRAFSPDGKSFLPEESATAGGRTNIDTAYIYHVAEQFAGLVQEGKQIILVTSGAIGMGARELGLTKRVTEVRMRQACAAIGQPILMEEYRRAFGVFGLVAAQLLVTRDEWDDRASYLNLRETVETLLESRVIPVFNENDSVSTAEIGNAFGDNDRLSAYVASKIDAELLIILSDVDSLYDSDPRENPNAKPIPYVRELSEKHLAAAGGRGSEFSTGGMKTKLAAVAIARDAGCRVVIAHGREPNVIARVAAGEPIGTLFDAAHALKNRIRWLKNSQPRGRLTIDQGALAAIRERNSLLPRGVIAVEGDFGRGAVVLVNGVVKIISNFSSAELLAVMGKRSDEIDALLGPDAPHVVARPEEMAFLDE</sequence>
<evidence type="ECO:0000256" key="1">
    <source>
        <dbReference type="ARBA" id="ARBA00022490"/>
    </source>
</evidence>
<evidence type="ECO:0000256" key="5">
    <source>
        <dbReference type="ARBA" id="ARBA00022741"/>
    </source>
</evidence>
<dbReference type="UniPathway" id="UPA00098">
    <property type="reaction ID" value="UER00359"/>
</dbReference>
<evidence type="ECO:0000256" key="3">
    <source>
        <dbReference type="ARBA" id="ARBA00022650"/>
    </source>
</evidence>
<evidence type="ECO:0000256" key="7">
    <source>
        <dbReference type="ARBA" id="ARBA00022840"/>
    </source>
</evidence>
<dbReference type="HAMAP" id="MF_00456">
    <property type="entry name" value="ProB"/>
    <property type="match status" value="1"/>
</dbReference>
<comment type="function">
    <text evidence="8">Catalyzes the transfer of a phosphate group to glutamate to form L-glutamate 5-phosphate.</text>
</comment>
<dbReference type="InterPro" id="IPR041739">
    <property type="entry name" value="G5K_ProB"/>
</dbReference>
<keyword evidence="1 8" id="KW-0963">Cytoplasm</keyword>
<dbReference type="CDD" id="cd04242">
    <property type="entry name" value="AAK_G5K_ProB"/>
    <property type="match status" value="1"/>
</dbReference>
<keyword evidence="4 8" id="KW-0808">Transferase</keyword>
<comment type="subcellular location">
    <subcellularLocation>
        <location evidence="8">Cytoplasm</location>
    </subcellularLocation>
</comment>
<dbReference type="PROSITE" id="PS50890">
    <property type="entry name" value="PUA"/>
    <property type="match status" value="1"/>
</dbReference>
<dbReference type="GO" id="GO:0005524">
    <property type="term" value="F:ATP binding"/>
    <property type="evidence" value="ECO:0007669"/>
    <property type="project" value="UniProtKB-KW"/>
</dbReference>
<dbReference type="FunFam" id="3.40.1160.10:FF:000018">
    <property type="entry name" value="Glutamate 5-kinase"/>
    <property type="match status" value="1"/>
</dbReference>
<keyword evidence="6 8" id="KW-0418">Kinase</keyword>
<reference evidence="10" key="1">
    <citation type="submission" date="2017-02" db="EMBL/GenBank/DDBJ databases">
        <authorList>
            <person name="Regsiter A."/>
            <person name="William W."/>
        </authorList>
    </citation>
    <scope>NUCLEOTIDE SEQUENCE</scope>
    <source>
        <strain evidence="10">Bib</strain>
    </source>
</reference>
<dbReference type="GO" id="GO:0004349">
    <property type="term" value="F:glutamate 5-kinase activity"/>
    <property type="evidence" value="ECO:0007669"/>
    <property type="project" value="UniProtKB-UniRule"/>
</dbReference>
<evidence type="ECO:0000256" key="6">
    <source>
        <dbReference type="ARBA" id="ARBA00022777"/>
    </source>
</evidence>
<dbReference type="InterPro" id="IPR005715">
    <property type="entry name" value="Glu_5kinase/COase_Synthase"/>
</dbReference>
<dbReference type="Pfam" id="PF00696">
    <property type="entry name" value="AA_kinase"/>
    <property type="match status" value="1"/>
</dbReference>
<keyword evidence="7 8" id="KW-0067">ATP-binding</keyword>
<protein>
    <recommendedName>
        <fullName evidence="8">Glutamate 5-kinase</fullName>
        <ecNumber evidence="8">2.7.2.11</ecNumber>
    </recommendedName>
    <alternativeName>
        <fullName evidence="8">Gamma-glutamyl kinase</fullName>
        <shortName evidence="8">GK</shortName>
    </alternativeName>
</protein>
<comment type="similarity">
    <text evidence="8">Belongs to the glutamate 5-kinase family.</text>
</comment>
<dbReference type="InterPro" id="IPR001057">
    <property type="entry name" value="Glu/AcGlu_kinase"/>
</dbReference>
<evidence type="ECO:0000256" key="4">
    <source>
        <dbReference type="ARBA" id="ARBA00022679"/>
    </source>
</evidence>
<evidence type="ECO:0000256" key="8">
    <source>
        <dbReference type="HAMAP-Rule" id="MF_00456"/>
    </source>
</evidence>
<feature type="binding site" evidence="8">
    <location>
        <position position="218"/>
    </location>
    <ligand>
        <name>substrate</name>
    </ligand>
</feature>
<evidence type="ECO:0000256" key="2">
    <source>
        <dbReference type="ARBA" id="ARBA00022605"/>
    </source>
</evidence>